<evidence type="ECO:0000313" key="2">
    <source>
        <dbReference type="Proteomes" id="UP000197138"/>
    </source>
</evidence>
<proteinExistence type="predicted"/>
<comment type="caution">
    <text evidence="1">The sequence shown here is derived from an EMBL/GenBank/DDBJ whole genome shotgun (WGS) entry which is preliminary data.</text>
</comment>
<dbReference type="PANTHER" id="PTHR34222:SF28">
    <property type="entry name" value="CCHC-TYPE DOMAIN-CONTAINING PROTEIN"/>
    <property type="match status" value="1"/>
</dbReference>
<name>A0A218WA36_PUNGR</name>
<protein>
    <submittedName>
        <fullName evidence="1">Uncharacterized protein</fullName>
    </submittedName>
</protein>
<dbReference type="EMBL" id="MTKT01004892">
    <property type="protein sequence ID" value="OWM69349.1"/>
    <property type="molecule type" value="Genomic_DNA"/>
</dbReference>
<dbReference type="AlphaFoldDB" id="A0A218WA36"/>
<accession>A0A218WA36</accession>
<reference evidence="2" key="1">
    <citation type="journal article" date="2017" name="Plant J.">
        <title>The pomegranate (Punica granatum L.) genome and the genomics of punicalagin biosynthesis.</title>
        <authorList>
            <person name="Qin G."/>
            <person name="Xu C."/>
            <person name="Ming R."/>
            <person name="Tang H."/>
            <person name="Guyot R."/>
            <person name="Kramer E.M."/>
            <person name="Hu Y."/>
            <person name="Yi X."/>
            <person name="Qi Y."/>
            <person name="Xu X."/>
            <person name="Gao Z."/>
            <person name="Pan H."/>
            <person name="Jian J."/>
            <person name="Tian Y."/>
            <person name="Yue Z."/>
            <person name="Xu Y."/>
        </authorList>
    </citation>
    <scope>NUCLEOTIDE SEQUENCE [LARGE SCALE GENOMIC DNA]</scope>
    <source>
        <strain evidence="2">cv. Dabenzi</strain>
    </source>
</reference>
<dbReference type="Proteomes" id="UP000197138">
    <property type="component" value="Unassembled WGS sequence"/>
</dbReference>
<organism evidence="1 2">
    <name type="scientific">Punica granatum</name>
    <name type="common">Pomegranate</name>
    <dbReference type="NCBI Taxonomy" id="22663"/>
    <lineage>
        <taxon>Eukaryota</taxon>
        <taxon>Viridiplantae</taxon>
        <taxon>Streptophyta</taxon>
        <taxon>Embryophyta</taxon>
        <taxon>Tracheophyta</taxon>
        <taxon>Spermatophyta</taxon>
        <taxon>Magnoliopsida</taxon>
        <taxon>eudicotyledons</taxon>
        <taxon>Gunneridae</taxon>
        <taxon>Pentapetalae</taxon>
        <taxon>rosids</taxon>
        <taxon>malvids</taxon>
        <taxon>Myrtales</taxon>
        <taxon>Lythraceae</taxon>
        <taxon>Punica</taxon>
    </lineage>
</organism>
<sequence>MCTCAAAAENAKQRGNEKAYQFLMGLGSEFNIIRSTILSKKAMSSLNKAFQMVAHEEWQKVASRVHEAGFDPAAFVAKGTDFCSIHQFVARRRKSSIL</sequence>
<gene>
    <name evidence="1" type="ORF">CDL15_Pgr006312</name>
</gene>
<evidence type="ECO:0000313" key="1">
    <source>
        <dbReference type="EMBL" id="OWM69349.1"/>
    </source>
</evidence>
<dbReference type="PANTHER" id="PTHR34222">
    <property type="entry name" value="GAG_PRE-INTEGRS DOMAIN-CONTAINING PROTEIN"/>
    <property type="match status" value="1"/>
</dbReference>